<sequence>MKATKLLQVHRPPRGKRSAWNGKQLSPFTSKRFFSCCLKSFEMAYHMLEMMMNMLFSDNGC</sequence>
<protein>
    <recommendedName>
        <fullName evidence="4">Ribose 5-phosphate isomerase B</fullName>
    </recommendedName>
</protein>
<evidence type="ECO:0000256" key="1">
    <source>
        <dbReference type="SAM" id="MobiDB-lite"/>
    </source>
</evidence>
<evidence type="ECO:0000313" key="2">
    <source>
        <dbReference type="EMBL" id="KIL77162.1"/>
    </source>
</evidence>
<proteinExistence type="predicted"/>
<dbReference type="EMBL" id="JXLP01000017">
    <property type="protein sequence ID" value="KIL77162.1"/>
    <property type="molecule type" value="Genomic_DNA"/>
</dbReference>
<evidence type="ECO:0008006" key="4">
    <source>
        <dbReference type="Google" id="ProtNLM"/>
    </source>
</evidence>
<keyword evidence="3" id="KW-1185">Reference proteome</keyword>
<gene>
    <name evidence="2" type="ORF">SD77_1767</name>
</gene>
<dbReference type="Proteomes" id="UP000031982">
    <property type="component" value="Unassembled WGS sequence"/>
</dbReference>
<organism evidence="2 3">
    <name type="scientific">Bacillus badius</name>
    <dbReference type="NCBI Taxonomy" id="1455"/>
    <lineage>
        <taxon>Bacteria</taxon>
        <taxon>Bacillati</taxon>
        <taxon>Bacillota</taxon>
        <taxon>Bacilli</taxon>
        <taxon>Bacillales</taxon>
        <taxon>Bacillaceae</taxon>
        <taxon>Pseudobacillus</taxon>
    </lineage>
</organism>
<evidence type="ECO:0000313" key="3">
    <source>
        <dbReference type="Proteomes" id="UP000031982"/>
    </source>
</evidence>
<name>A0ABR5AQY3_BACBA</name>
<comment type="caution">
    <text evidence="2">The sequence shown here is derived from an EMBL/GenBank/DDBJ whole genome shotgun (WGS) entry which is preliminary data.</text>
</comment>
<reference evidence="2 3" key="1">
    <citation type="submission" date="2015-01" db="EMBL/GenBank/DDBJ databases">
        <title>Genome Assembly of Bacillus badius MTCC 1458.</title>
        <authorList>
            <person name="Verma A."/>
            <person name="Khatri I."/>
            <person name="Mual P."/>
            <person name="Subramanian S."/>
            <person name="Krishnamurthi S."/>
        </authorList>
    </citation>
    <scope>NUCLEOTIDE SEQUENCE [LARGE SCALE GENOMIC DNA]</scope>
    <source>
        <strain evidence="2 3">MTCC 1458</strain>
    </source>
</reference>
<accession>A0ABR5AQY3</accession>
<feature type="region of interest" description="Disordered" evidence="1">
    <location>
        <begin position="1"/>
        <end position="21"/>
    </location>
</feature>